<dbReference type="NCBIfam" id="TIGR03519">
    <property type="entry name" value="T9SS_PorP_fam"/>
    <property type="match status" value="1"/>
</dbReference>
<dbReference type="Pfam" id="PF11751">
    <property type="entry name" value="PorP_SprF"/>
    <property type="match status" value="1"/>
</dbReference>
<feature type="signal peptide" evidence="1">
    <location>
        <begin position="1"/>
        <end position="20"/>
    </location>
</feature>
<protein>
    <recommendedName>
        <fullName evidence="4">Type IX secretion system membrane protein PorP/SprF</fullName>
    </recommendedName>
</protein>
<evidence type="ECO:0000256" key="1">
    <source>
        <dbReference type="SAM" id="SignalP"/>
    </source>
</evidence>
<evidence type="ECO:0000313" key="3">
    <source>
        <dbReference type="Proteomes" id="UP000078459"/>
    </source>
</evidence>
<evidence type="ECO:0008006" key="4">
    <source>
        <dbReference type="Google" id="ProtNLM"/>
    </source>
</evidence>
<evidence type="ECO:0000313" key="2">
    <source>
        <dbReference type="EMBL" id="OAQ38181.1"/>
    </source>
</evidence>
<gene>
    <name evidence="2" type="ORF">A5893_15395</name>
</gene>
<dbReference type="OrthoDB" id="1114455at2"/>
<organism evidence="2 3">
    <name type="scientific">Pedobacter psychrophilus</name>
    <dbReference type="NCBI Taxonomy" id="1826909"/>
    <lineage>
        <taxon>Bacteria</taxon>
        <taxon>Pseudomonadati</taxon>
        <taxon>Bacteroidota</taxon>
        <taxon>Sphingobacteriia</taxon>
        <taxon>Sphingobacteriales</taxon>
        <taxon>Sphingobacteriaceae</taxon>
        <taxon>Pedobacter</taxon>
    </lineage>
</organism>
<comment type="caution">
    <text evidence="2">The sequence shown here is derived from an EMBL/GenBank/DDBJ whole genome shotgun (WGS) entry which is preliminary data.</text>
</comment>
<accession>A0A179DAV5</accession>
<sequence length="322" mass="35435">MKLKFYISILLSAITCICFAQQRPHYSQYLQNMDIINPAVTGMFKAVTVKAGFRNQWVGIADAPKTSYFTVHTPLNLDGSILTAGSANYGVLEPYTRSDKDSYESSESHHGIGFTALNDKSGPINRTTLNLTYAYHIMLGDIANLSIGAGGGVSRIGLNTSVLNFEDPNDPVVAQGQEINWSPDVNVGFYLYGNQFYFGGSIQQVVKEKLTFGDNFGQGSEIPHFFLTAGYTVWLGEDIAITPSVMLKYVNPAPKAFDFNLKAAFRNNFWLGGSYRTKDAYAILAGFTISKTMDAGYSFDKTISPLKNINSGTHEFVLGFKF</sequence>
<reference evidence="2 3" key="2">
    <citation type="submission" date="2016-06" db="EMBL/GenBank/DDBJ databases">
        <title>Pedobacter psychrophilus sp. nov., isolated from Antarctic fragmentary rock.</title>
        <authorList>
            <person name="Svec P."/>
        </authorList>
    </citation>
    <scope>NUCLEOTIDE SEQUENCE [LARGE SCALE GENOMIC DNA]</scope>
    <source>
        <strain evidence="2 3">CCM 8644</strain>
    </source>
</reference>
<keyword evidence="1" id="KW-0732">Signal</keyword>
<feature type="chain" id="PRO_5008100391" description="Type IX secretion system membrane protein PorP/SprF" evidence="1">
    <location>
        <begin position="21"/>
        <end position="322"/>
    </location>
</feature>
<dbReference type="Proteomes" id="UP000078459">
    <property type="component" value="Unassembled WGS sequence"/>
</dbReference>
<dbReference type="RefSeq" id="WP_068823572.1">
    <property type="nucleotide sequence ID" value="NZ_LWHJ01000031.1"/>
</dbReference>
<name>A0A179DAV5_9SPHI</name>
<dbReference type="STRING" id="1826909.A5893_15395"/>
<dbReference type="InterPro" id="IPR019861">
    <property type="entry name" value="PorP/SprF_Bacteroidetes"/>
</dbReference>
<dbReference type="AlphaFoldDB" id="A0A179DAV5"/>
<reference evidence="2 3" key="1">
    <citation type="submission" date="2016-04" db="EMBL/GenBank/DDBJ databases">
        <authorList>
            <person name="Evans L.H."/>
            <person name="Alamgir A."/>
            <person name="Owens N."/>
            <person name="Weber N.D."/>
            <person name="Virtaneva K."/>
            <person name="Barbian K."/>
            <person name="Babar A."/>
            <person name="Rosenke K."/>
        </authorList>
    </citation>
    <scope>NUCLEOTIDE SEQUENCE [LARGE SCALE GENOMIC DNA]</scope>
    <source>
        <strain evidence="2 3">CCM 8644</strain>
    </source>
</reference>
<dbReference type="EMBL" id="LWHJ01000031">
    <property type="protein sequence ID" value="OAQ38181.1"/>
    <property type="molecule type" value="Genomic_DNA"/>
</dbReference>
<proteinExistence type="predicted"/>
<keyword evidence="3" id="KW-1185">Reference proteome</keyword>